<keyword evidence="1" id="KW-0472">Membrane</keyword>
<dbReference type="Proteomes" id="UP000272778">
    <property type="component" value="Unassembled WGS sequence"/>
</dbReference>
<evidence type="ECO:0000313" key="2">
    <source>
        <dbReference type="EMBL" id="RQH05639.1"/>
    </source>
</evidence>
<proteinExistence type="predicted"/>
<dbReference type="RefSeq" id="WP_124151567.1">
    <property type="nucleotide sequence ID" value="NZ_RQIS01000009.1"/>
</dbReference>
<gene>
    <name evidence="2" type="ORF">D1Y85_13445</name>
</gene>
<keyword evidence="1" id="KW-0812">Transmembrane</keyword>
<evidence type="ECO:0000313" key="3">
    <source>
        <dbReference type="Proteomes" id="UP000272778"/>
    </source>
</evidence>
<feature type="transmembrane region" description="Helical" evidence="1">
    <location>
        <begin position="41"/>
        <end position="60"/>
    </location>
</feature>
<keyword evidence="1" id="KW-1133">Transmembrane helix</keyword>
<feature type="transmembrane region" description="Helical" evidence="1">
    <location>
        <begin position="16"/>
        <end position="35"/>
    </location>
</feature>
<feature type="transmembrane region" description="Helical" evidence="1">
    <location>
        <begin position="72"/>
        <end position="97"/>
    </location>
</feature>
<sequence length="281" mass="31646">MHHRYTGRIGPLSPKHLLFVGVPVIIVLAGLYALFIRYNPFIYFSIVATLLFGVCIGPITESFGKACHSRSVAFDLASALVLGIFALWVSWLIWIALSSENGVDQSMEMVRATPTEWYGFLDWLAHHRYETVSRYFGAGSKSAPTTPTEFALKWSIKAILIVGIALLTSSMSFRDRVYSEKMKRWAVQRLKIEISGIVDTPDKLRIALEHGDFSVLDAAVPYFAPAINANGEERKCYEITLIDDPDDPQLRVIDLMSVEHYTNAKGKNVRLRLSIKYSCQH</sequence>
<accession>A0A3N6MPJ3</accession>
<dbReference type="OrthoDB" id="9154447at2"/>
<organism evidence="2 3">
    <name type="scientific">Paraburkholderia dinghuensis</name>
    <dbReference type="NCBI Taxonomy" id="2305225"/>
    <lineage>
        <taxon>Bacteria</taxon>
        <taxon>Pseudomonadati</taxon>
        <taxon>Pseudomonadota</taxon>
        <taxon>Betaproteobacteria</taxon>
        <taxon>Burkholderiales</taxon>
        <taxon>Burkholderiaceae</taxon>
        <taxon>Paraburkholderia</taxon>
    </lineage>
</organism>
<evidence type="ECO:0000256" key="1">
    <source>
        <dbReference type="SAM" id="Phobius"/>
    </source>
</evidence>
<keyword evidence="3" id="KW-1185">Reference proteome</keyword>
<reference evidence="2 3" key="1">
    <citation type="submission" date="2018-11" db="EMBL/GenBank/DDBJ databases">
        <title>Paraburkholderia sp. DHOA04, isolated from soil.</title>
        <authorList>
            <person name="Gao Z.-H."/>
            <person name="Qiu L.-H."/>
            <person name="Fu J.-C."/>
        </authorList>
    </citation>
    <scope>NUCLEOTIDE SEQUENCE [LARGE SCALE GENOMIC DNA]</scope>
    <source>
        <strain evidence="2 3">DHOA04</strain>
    </source>
</reference>
<dbReference type="EMBL" id="RQIS01000009">
    <property type="protein sequence ID" value="RQH05639.1"/>
    <property type="molecule type" value="Genomic_DNA"/>
</dbReference>
<comment type="caution">
    <text evidence="2">The sequence shown here is derived from an EMBL/GenBank/DDBJ whole genome shotgun (WGS) entry which is preliminary data.</text>
</comment>
<protein>
    <submittedName>
        <fullName evidence="2">Uncharacterized protein</fullName>
    </submittedName>
</protein>
<dbReference type="AlphaFoldDB" id="A0A3N6MPJ3"/>
<feature type="transmembrane region" description="Helical" evidence="1">
    <location>
        <begin position="154"/>
        <end position="173"/>
    </location>
</feature>
<name>A0A3N6MPJ3_9BURK</name>